<name>M5DRG3_9GAMM</name>
<dbReference type="KEGG" id="tol:TOL_1332"/>
<evidence type="ECO:0000313" key="1">
    <source>
        <dbReference type="EMBL" id="CCU71757.1"/>
    </source>
</evidence>
<protein>
    <submittedName>
        <fullName evidence="1">Uncharacterized protein</fullName>
    </submittedName>
</protein>
<dbReference type="HOGENOM" id="CLU_3158789_0_0_6"/>
<keyword evidence="2" id="KW-1185">Reference proteome</keyword>
<accession>M5DRG3</accession>
<dbReference type="EMBL" id="HF680312">
    <property type="protein sequence ID" value="CCU71757.1"/>
    <property type="molecule type" value="Genomic_DNA"/>
</dbReference>
<gene>
    <name evidence="1" type="ORF">TOL_1332</name>
</gene>
<organism evidence="1 2">
    <name type="scientific">Thalassolituus oleivorans MIL-1</name>
    <dbReference type="NCBI Taxonomy" id="1298593"/>
    <lineage>
        <taxon>Bacteria</taxon>
        <taxon>Pseudomonadati</taxon>
        <taxon>Pseudomonadota</taxon>
        <taxon>Gammaproteobacteria</taxon>
        <taxon>Oceanospirillales</taxon>
        <taxon>Oceanospirillaceae</taxon>
        <taxon>Thalassolituus</taxon>
    </lineage>
</organism>
<sequence>MRIALFLINSYGNESTVLVDVPSNTHGRDMVKDCMRLRSPLLLFRCIG</sequence>
<dbReference type="AlphaFoldDB" id="M5DRG3"/>
<reference evidence="1 2" key="1">
    <citation type="journal article" date="2013" name="Genome Announc.">
        <title>Genome Sequence of Thalassolituus oleivorans MIL-1 (DSM 14913T).</title>
        <authorList>
            <person name="Golyshin P.N."/>
            <person name="Werner J."/>
            <person name="Chernikova T.N."/>
            <person name="Tran H."/>
            <person name="Ferrer M."/>
            <person name="Yakimov M.M."/>
            <person name="Teeling H."/>
            <person name="Golyshina O.V."/>
        </authorList>
    </citation>
    <scope>NUCLEOTIDE SEQUENCE [LARGE SCALE GENOMIC DNA]</scope>
    <source>
        <strain evidence="1 2">MIL-1</strain>
    </source>
</reference>
<dbReference type="Proteomes" id="UP000011866">
    <property type="component" value="Chromosome"/>
</dbReference>
<proteinExistence type="predicted"/>
<evidence type="ECO:0000313" key="2">
    <source>
        <dbReference type="Proteomes" id="UP000011866"/>
    </source>
</evidence>